<keyword evidence="4 8" id="KW-0413">Isomerase</keyword>
<dbReference type="PROSITE" id="PS00908">
    <property type="entry name" value="MR_MLE_1"/>
    <property type="match status" value="1"/>
</dbReference>
<dbReference type="Pfam" id="PF13378">
    <property type="entry name" value="MR_MLE_C"/>
    <property type="match status" value="1"/>
</dbReference>
<dbReference type="EC" id="5.1.1.-" evidence="8"/>
<name>A0A0W1A4H9_9GAMM</name>
<dbReference type="EMBL" id="LNZB01000051">
    <property type="protein sequence ID" value="KTD76274.1"/>
    <property type="molecule type" value="Genomic_DNA"/>
</dbReference>
<dbReference type="InterPro" id="IPR029065">
    <property type="entry name" value="Enolase_C-like"/>
</dbReference>
<feature type="binding site" evidence="6">
    <location>
        <position position="297"/>
    </location>
    <ligand>
        <name>substrate</name>
    </ligand>
</feature>
<dbReference type="SUPFAM" id="SSF54826">
    <property type="entry name" value="Enolase N-terminal domain-like"/>
    <property type="match status" value="1"/>
</dbReference>
<comment type="caution">
    <text evidence="10">The sequence shown here is derived from an EMBL/GenBank/DDBJ whole genome shotgun (WGS) entry which is preliminary data.</text>
</comment>
<feature type="binding site" evidence="6">
    <location>
        <position position="322"/>
    </location>
    <ligand>
        <name>substrate</name>
    </ligand>
</feature>
<dbReference type="RefSeq" id="WP_058480649.1">
    <property type="nucleotide sequence ID" value="NZ_CAAAIQ010000025.1"/>
</dbReference>
<dbReference type="InterPro" id="IPR013341">
    <property type="entry name" value="Mandelate_racemase_N_dom"/>
</dbReference>
<dbReference type="InterPro" id="IPR018110">
    <property type="entry name" value="Mandel_Rmase/mucon_lact_enz_CS"/>
</dbReference>
<evidence type="ECO:0000256" key="4">
    <source>
        <dbReference type="ARBA" id="ARBA00023235"/>
    </source>
</evidence>
<dbReference type="GO" id="GO:0016855">
    <property type="term" value="F:racemase and epimerase activity, acting on amino acids and derivatives"/>
    <property type="evidence" value="ECO:0007669"/>
    <property type="project" value="UniProtKB-UniRule"/>
</dbReference>
<evidence type="ECO:0000256" key="3">
    <source>
        <dbReference type="ARBA" id="ARBA00022842"/>
    </source>
</evidence>
<dbReference type="Proteomes" id="UP000054729">
    <property type="component" value="Unassembled WGS sequence"/>
</dbReference>
<evidence type="ECO:0000256" key="6">
    <source>
        <dbReference type="PIRSR" id="PIRSR634603-2"/>
    </source>
</evidence>
<dbReference type="GO" id="GO:0046872">
    <property type="term" value="F:metal ion binding"/>
    <property type="evidence" value="ECO:0007669"/>
    <property type="project" value="UniProtKB-KW"/>
</dbReference>
<dbReference type="SUPFAM" id="SSF51604">
    <property type="entry name" value="Enolase C-terminal domain-like"/>
    <property type="match status" value="1"/>
</dbReference>
<evidence type="ECO:0000259" key="9">
    <source>
        <dbReference type="SMART" id="SM00922"/>
    </source>
</evidence>
<dbReference type="Gene3D" id="3.20.20.120">
    <property type="entry name" value="Enolase-like C-terminal domain"/>
    <property type="match status" value="1"/>
</dbReference>
<feature type="binding site" evidence="7">
    <location>
        <position position="190"/>
    </location>
    <ligand>
        <name>Mg(2+)</name>
        <dbReference type="ChEBI" id="CHEBI:18420"/>
    </ligand>
</feature>
<organism evidence="10 11">
    <name type="scientific">Legionella waltersii</name>
    <dbReference type="NCBI Taxonomy" id="66969"/>
    <lineage>
        <taxon>Bacteria</taxon>
        <taxon>Pseudomonadati</taxon>
        <taxon>Pseudomonadota</taxon>
        <taxon>Gammaproteobacteria</taxon>
        <taxon>Legionellales</taxon>
        <taxon>Legionellaceae</taxon>
        <taxon>Legionella</taxon>
    </lineage>
</organism>
<dbReference type="InterPro" id="IPR029017">
    <property type="entry name" value="Enolase-like_N"/>
</dbReference>
<dbReference type="Pfam" id="PF02746">
    <property type="entry name" value="MR_MLE_N"/>
    <property type="match status" value="1"/>
</dbReference>
<feature type="binding site" evidence="7">
    <location>
        <position position="218"/>
    </location>
    <ligand>
        <name>Mg(2+)</name>
        <dbReference type="ChEBI" id="CHEBI:18420"/>
    </ligand>
</feature>
<feature type="domain" description="Mandelate racemase/muconate lactonizing enzyme C-terminal" evidence="9">
    <location>
        <begin position="141"/>
        <end position="239"/>
    </location>
</feature>
<keyword evidence="3 7" id="KW-0460">Magnesium</keyword>
<evidence type="ECO:0000256" key="8">
    <source>
        <dbReference type="RuleBase" id="RU366006"/>
    </source>
</evidence>
<keyword evidence="2 7" id="KW-0479">Metal-binding</keyword>
<feature type="active site" description="Proton acceptor; specific for (R)-substrate epimerization" evidence="5">
    <location>
        <position position="162"/>
    </location>
</feature>
<dbReference type="SFLD" id="SFLDG00180">
    <property type="entry name" value="muconate_cycloisomerase"/>
    <property type="match status" value="1"/>
</dbReference>
<dbReference type="AlphaFoldDB" id="A0A0W1A4H9"/>
<dbReference type="GO" id="GO:0006518">
    <property type="term" value="P:peptide metabolic process"/>
    <property type="evidence" value="ECO:0007669"/>
    <property type="project" value="UniProtKB-ARBA"/>
</dbReference>
<dbReference type="PANTHER" id="PTHR48073">
    <property type="entry name" value="O-SUCCINYLBENZOATE SYNTHASE-RELATED"/>
    <property type="match status" value="1"/>
</dbReference>
<evidence type="ECO:0000256" key="1">
    <source>
        <dbReference type="ARBA" id="ARBA00008031"/>
    </source>
</evidence>
<dbReference type="CDD" id="cd03319">
    <property type="entry name" value="L-Ala-DL-Glu_epimerase"/>
    <property type="match status" value="1"/>
</dbReference>
<dbReference type="OrthoDB" id="103536at2"/>
<evidence type="ECO:0000313" key="11">
    <source>
        <dbReference type="Proteomes" id="UP000054729"/>
    </source>
</evidence>
<feature type="active site" description="Proton acceptor; specific for (S)-substrate epimerization" evidence="5">
    <location>
        <position position="267"/>
    </location>
</feature>
<evidence type="ECO:0000256" key="7">
    <source>
        <dbReference type="PIRSR" id="PIRSR634603-3"/>
    </source>
</evidence>
<feature type="binding site" evidence="6">
    <location>
        <position position="160"/>
    </location>
    <ligand>
        <name>substrate</name>
    </ligand>
</feature>
<dbReference type="SFLD" id="SFLDF00009">
    <property type="entry name" value="o-succinylbenzoate_synthase"/>
    <property type="match status" value="1"/>
</dbReference>
<keyword evidence="11" id="KW-1185">Reference proteome</keyword>
<comment type="cofactor">
    <cofactor evidence="7 8">
        <name>Mg(2+)</name>
        <dbReference type="ChEBI" id="CHEBI:18420"/>
    </cofactor>
    <text evidence="7 8">Binds 1 Mg(2+) ion per subunit.</text>
</comment>
<dbReference type="InterPro" id="IPR034603">
    <property type="entry name" value="Dipeptide_epimerase"/>
</dbReference>
<accession>A0A0W1A4H9</accession>
<feature type="binding site" evidence="6">
    <location>
        <position position="320"/>
    </location>
    <ligand>
        <name>substrate</name>
    </ligand>
</feature>
<feature type="binding site" evidence="7">
    <location>
        <position position="243"/>
    </location>
    <ligand>
        <name>Mg(2+)</name>
        <dbReference type="ChEBI" id="CHEBI:18420"/>
    </ligand>
</feature>
<dbReference type="STRING" id="66969.Lwal_1996"/>
<dbReference type="Gene3D" id="3.30.390.10">
    <property type="entry name" value="Enolase-like, N-terminal domain"/>
    <property type="match status" value="1"/>
</dbReference>
<dbReference type="FunFam" id="3.30.390.10:FF:000009">
    <property type="entry name" value="Hydrophobic dipeptide epimerase"/>
    <property type="match status" value="1"/>
</dbReference>
<dbReference type="GO" id="GO:0009063">
    <property type="term" value="P:amino acid catabolic process"/>
    <property type="evidence" value="ECO:0007669"/>
    <property type="project" value="InterPro"/>
</dbReference>
<dbReference type="PATRIC" id="fig|66969.6.peg.2179"/>
<evidence type="ECO:0000313" key="10">
    <source>
        <dbReference type="EMBL" id="KTD76274.1"/>
    </source>
</evidence>
<dbReference type="InterPro" id="IPR013342">
    <property type="entry name" value="Mandelate_racemase_C"/>
</dbReference>
<sequence>MYITEIQLAQLIIPLKRPFITAVRRTESVNDVVVMIKTNNGCVGYGSAASTPAITGDTIESIINSIRTTLGPPLIGRSICELNQLLEMNQNGLKGNTSAKAAIDMALHDLFAQYCGLPLYQLLGGNNNKISSCITISVKSPEEMVEEAMELVKYGHNLLKVKLGLEPSEDLKRIQTIRQKIGYDITLLVDANQGWLYSDALRLITAFENEALNIPMVEQPIKAKDLKHLKLISQQAKCLIIADESCFSSQDALNIAQNSTCDGVNIKLMKSGGIAQAQAIYHIAKTADMQIMVGCMLESPIGVAAIASFAVSKPDITYADLDPIYLIQDNYVLGGAQIHGTDIILADKPGLGISGFSDGLQPIGVIE</sequence>
<dbReference type="SMART" id="SM00922">
    <property type="entry name" value="MR_MLE"/>
    <property type="match status" value="1"/>
</dbReference>
<dbReference type="PANTHER" id="PTHR48073:SF2">
    <property type="entry name" value="O-SUCCINYLBENZOATE SYNTHASE"/>
    <property type="match status" value="1"/>
</dbReference>
<reference evidence="10 11" key="1">
    <citation type="submission" date="2015-11" db="EMBL/GenBank/DDBJ databases">
        <title>Genomic analysis of 38 Legionella species identifies large and diverse effector repertoires.</title>
        <authorList>
            <person name="Burstein D."/>
            <person name="Amaro F."/>
            <person name="Zusman T."/>
            <person name="Lifshitz Z."/>
            <person name="Cohen O."/>
            <person name="Gilbert J.A."/>
            <person name="Pupko T."/>
            <person name="Shuman H.A."/>
            <person name="Segal G."/>
        </authorList>
    </citation>
    <scope>NUCLEOTIDE SEQUENCE [LARGE SCALE GENOMIC DNA]</scope>
    <source>
        <strain evidence="10 11">ATCC 51914</strain>
    </source>
</reference>
<feature type="binding site" evidence="6">
    <location>
        <position position="295"/>
    </location>
    <ligand>
        <name>substrate</name>
    </ligand>
</feature>
<evidence type="ECO:0000256" key="5">
    <source>
        <dbReference type="PIRSR" id="PIRSR634603-1"/>
    </source>
</evidence>
<proteinExistence type="inferred from homology"/>
<feature type="binding site" evidence="6">
    <location>
        <position position="135"/>
    </location>
    <ligand>
        <name>substrate</name>
    </ligand>
</feature>
<protein>
    <recommendedName>
        <fullName evidence="8">Dipeptide epimerase</fullName>
        <ecNumber evidence="8">5.1.1.-</ecNumber>
    </recommendedName>
</protein>
<evidence type="ECO:0000256" key="2">
    <source>
        <dbReference type="ARBA" id="ARBA00022723"/>
    </source>
</evidence>
<dbReference type="InterPro" id="IPR036849">
    <property type="entry name" value="Enolase-like_C_sf"/>
</dbReference>
<gene>
    <name evidence="10" type="ORF">Lwal_1996</name>
</gene>
<comment type="similarity">
    <text evidence="1 8">Belongs to the mandelate racemase/muconate lactonizing enzyme family.</text>
</comment>
<dbReference type="SFLD" id="SFLDS00001">
    <property type="entry name" value="Enolase"/>
    <property type="match status" value="1"/>
</dbReference>
<feature type="binding site" evidence="6">
    <location>
        <position position="24"/>
    </location>
    <ligand>
        <name>substrate</name>
    </ligand>
</feature>